<organism evidence="1 2">
    <name type="scientific">Cichorium intybus</name>
    <name type="common">Chicory</name>
    <dbReference type="NCBI Taxonomy" id="13427"/>
    <lineage>
        <taxon>Eukaryota</taxon>
        <taxon>Viridiplantae</taxon>
        <taxon>Streptophyta</taxon>
        <taxon>Embryophyta</taxon>
        <taxon>Tracheophyta</taxon>
        <taxon>Spermatophyta</taxon>
        <taxon>Magnoliopsida</taxon>
        <taxon>eudicotyledons</taxon>
        <taxon>Gunneridae</taxon>
        <taxon>Pentapetalae</taxon>
        <taxon>asterids</taxon>
        <taxon>campanulids</taxon>
        <taxon>Asterales</taxon>
        <taxon>Asteraceae</taxon>
        <taxon>Cichorioideae</taxon>
        <taxon>Cichorieae</taxon>
        <taxon>Cichoriinae</taxon>
        <taxon>Cichorium</taxon>
    </lineage>
</organism>
<evidence type="ECO:0000313" key="2">
    <source>
        <dbReference type="Proteomes" id="UP001055811"/>
    </source>
</evidence>
<sequence>MKNYSSLVIVVILMMILVTTTAAPSAAKCKKEKRLAINACISVLYGRPPSASCCKRARVSHIKCICPVITPKLAALINVNRFVKLIEGCGRRVPRHFKCGSLTIP</sequence>
<name>A0ACB8YXF7_CICIN</name>
<protein>
    <submittedName>
        <fullName evidence="1">Uncharacterized protein</fullName>
    </submittedName>
</protein>
<proteinExistence type="predicted"/>
<keyword evidence="2" id="KW-1185">Reference proteome</keyword>
<gene>
    <name evidence="1" type="ORF">L2E82_47753</name>
</gene>
<reference evidence="1 2" key="2">
    <citation type="journal article" date="2022" name="Mol. Ecol. Resour.">
        <title>The genomes of chicory, endive, great burdock and yacon provide insights into Asteraceae paleo-polyploidization history and plant inulin production.</title>
        <authorList>
            <person name="Fan W."/>
            <person name="Wang S."/>
            <person name="Wang H."/>
            <person name="Wang A."/>
            <person name="Jiang F."/>
            <person name="Liu H."/>
            <person name="Zhao H."/>
            <person name="Xu D."/>
            <person name="Zhang Y."/>
        </authorList>
    </citation>
    <scope>NUCLEOTIDE SEQUENCE [LARGE SCALE GENOMIC DNA]</scope>
    <source>
        <strain evidence="2">cv. Punajuju</strain>
        <tissue evidence="1">Leaves</tissue>
    </source>
</reference>
<evidence type="ECO:0000313" key="1">
    <source>
        <dbReference type="EMBL" id="KAI3689786.1"/>
    </source>
</evidence>
<dbReference type="Proteomes" id="UP001055811">
    <property type="component" value="Linkage Group LG09"/>
</dbReference>
<accession>A0ACB8YXF7</accession>
<dbReference type="EMBL" id="CM042017">
    <property type="protein sequence ID" value="KAI3689786.1"/>
    <property type="molecule type" value="Genomic_DNA"/>
</dbReference>
<reference evidence="2" key="1">
    <citation type="journal article" date="2022" name="Mol. Ecol. Resour.">
        <title>The genomes of chicory, endive, great burdock and yacon provide insights into Asteraceae palaeo-polyploidization history and plant inulin production.</title>
        <authorList>
            <person name="Fan W."/>
            <person name="Wang S."/>
            <person name="Wang H."/>
            <person name="Wang A."/>
            <person name="Jiang F."/>
            <person name="Liu H."/>
            <person name="Zhao H."/>
            <person name="Xu D."/>
            <person name="Zhang Y."/>
        </authorList>
    </citation>
    <scope>NUCLEOTIDE SEQUENCE [LARGE SCALE GENOMIC DNA]</scope>
    <source>
        <strain evidence="2">cv. Punajuju</strain>
    </source>
</reference>
<comment type="caution">
    <text evidence="1">The sequence shown here is derived from an EMBL/GenBank/DDBJ whole genome shotgun (WGS) entry which is preliminary data.</text>
</comment>